<dbReference type="PANTHER" id="PTHR40705">
    <property type="entry name" value="TRNA(ILE2) 2-AGMATINYLCYTIDINE SYNTHETASE TIAS"/>
    <property type="match status" value="1"/>
</dbReference>
<dbReference type="PANTHER" id="PTHR40705:SF2">
    <property type="entry name" value="DUF1743 DOMAIN-CONTAINING PROTEIN"/>
    <property type="match status" value="1"/>
</dbReference>
<dbReference type="Gene3D" id="3.30.70.2200">
    <property type="match status" value="1"/>
</dbReference>
<dbReference type="EMBL" id="VOTZ01000003">
    <property type="protein sequence ID" value="MCQ1537803.1"/>
    <property type="molecule type" value="Genomic_DNA"/>
</dbReference>
<evidence type="ECO:0000313" key="2">
    <source>
        <dbReference type="Proteomes" id="UP001524383"/>
    </source>
</evidence>
<organism evidence="1 2">
    <name type="scientific">Methanocalculus taiwanensis</name>
    <dbReference type="NCBI Taxonomy" id="106207"/>
    <lineage>
        <taxon>Archaea</taxon>
        <taxon>Methanobacteriati</taxon>
        <taxon>Methanobacteriota</taxon>
        <taxon>Stenosarchaea group</taxon>
        <taxon>Methanomicrobia</taxon>
        <taxon>Methanomicrobiales</taxon>
        <taxon>Methanocalculaceae</taxon>
        <taxon>Methanocalculus</taxon>
    </lineage>
</organism>
<gene>
    <name evidence="1" type="ORF">FTO68_02205</name>
</gene>
<dbReference type="AlphaFoldDB" id="A0ABD4TIN2"/>
<reference evidence="1 2" key="1">
    <citation type="submission" date="2019-08" db="EMBL/GenBank/DDBJ databases">
        <authorList>
            <person name="Chen S.-C."/>
            <person name="Lai M.-C."/>
            <person name="You Y.-T."/>
        </authorList>
    </citation>
    <scope>NUCLEOTIDE SEQUENCE [LARGE SCALE GENOMIC DNA]</scope>
    <source>
        <strain evidence="1 2">P2F9704a</strain>
    </source>
</reference>
<proteinExistence type="predicted"/>
<name>A0ABD4TIN2_9EURY</name>
<dbReference type="Proteomes" id="UP001524383">
    <property type="component" value="Unassembled WGS sequence"/>
</dbReference>
<evidence type="ECO:0000313" key="1">
    <source>
        <dbReference type="EMBL" id="MCQ1537803.1"/>
    </source>
</evidence>
<accession>A0ABD4TIN2</accession>
<dbReference type="RefSeq" id="WP_255331725.1">
    <property type="nucleotide sequence ID" value="NZ_VOTZ01000003.1"/>
</dbReference>
<protein>
    <submittedName>
        <fullName evidence="1">Sugar-specific transcriptional regulator TrmB</fullName>
    </submittedName>
</protein>
<keyword evidence="2" id="KW-1185">Reference proteome</keyword>
<sequence>MTGVLEKRNKILSLMRRITLDEGSFTVGQIARRIGIPRTTAQDWTNRLVQEECILLDAPGRGREPARYVARTALPRTLCKRIFTTCDEDLVEIYHECMSAGCAAFCRHHHGRAGGALSTVRRDGTLLRERGRFGAVAADVGLSPLPAVSVVAIRREGDHIVQTIRSFGGPSYSLTEMMSRARGVLAVHTRRNGNIVEGDVYTKALRLVAIGIDDTDSEGSGATFALAYALLQLLGRMDGVMPIAHHVAMLSPGIDEKTAGNSCSLIEFAADEEQLPVIIDRAVSFVAGESSSPHWGIAVKIGLSRPEGLLAYGAKARTERISLDEAQGYAAEMGIRIAGGRGVIGALAAVSLHGCGDEVLLNPGIGI</sequence>
<comment type="caution">
    <text evidence="1">The sequence shown here is derived from an EMBL/GenBank/DDBJ whole genome shotgun (WGS) entry which is preliminary data.</text>
</comment>